<gene>
    <name evidence="1" type="ORF">LCGC14_2203770</name>
</gene>
<proteinExistence type="predicted"/>
<sequence>MCLNTTVIRLQNGNGQNRTDVLRLIDMVSKPFSRAHYHYGTLPKLIQTTTGVRRLELLPTRLICRVHQPASRTLYIKLHSIEKTEGREASRSLNFKLV</sequence>
<accession>A0A0F9DFV0</accession>
<dbReference type="EMBL" id="LAZR01029097">
    <property type="protein sequence ID" value="KKL60593.1"/>
    <property type="molecule type" value="Genomic_DNA"/>
</dbReference>
<organism evidence="1">
    <name type="scientific">marine sediment metagenome</name>
    <dbReference type="NCBI Taxonomy" id="412755"/>
    <lineage>
        <taxon>unclassified sequences</taxon>
        <taxon>metagenomes</taxon>
        <taxon>ecological metagenomes</taxon>
    </lineage>
</organism>
<reference evidence="1" key="1">
    <citation type="journal article" date="2015" name="Nature">
        <title>Complex archaea that bridge the gap between prokaryotes and eukaryotes.</title>
        <authorList>
            <person name="Spang A."/>
            <person name="Saw J.H."/>
            <person name="Jorgensen S.L."/>
            <person name="Zaremba-Niedzwiedzka K."/>
            <person name="Martijn J."/>
            <person name="Lind A.E."/>
            <person name="van Eijk R."/>
            <person name="Schleper C."/>
            <person name="Guy L."/>
            <person name="Ettema T.J."/>
        </authorList>
    </citation>
    <scope>NUCLEOTIDE SEQUENCE</scope>
</reference>
<comment type="caution">
    <text evidence="1">The sequence shown here is derived from an EMBL/GenBank/DDBJ whole genome shotgun (WGS) entry which is preliminary data.</text>
</comment>
<protein>
    <submittedName>
        <fullName evidence="1">Uncharacterized protein</fullName>
    </submittedName>
</protein>
<evidence type="ECO:0000313" key="1">
    <source>
        <dbReference type="EMBL" id="KKL60593.1"/>
    </source>
</evidence>
<dbReference type="AlphaFoldDB" id="A0A0F9DFV0"/>
<name>A0A0F9DFV0_9ZZZZ</name>